<name>A0A351PNE9_9GAMM</name>
<comment type="similarity">
    <text evidence="1 4">Belongs to the prolyl-tRNA editing family. YbaK/EbsC subfamily.</text>
</comment>
<protein>
    <recommendedName>
        <fullName evidence="4">Cys-tRNA(Pro)/Cys-tRNA(Cys) deacylase</fullName>
        <ecNumber evidence="4">4.2.-.-</ecNumber>
    </recommendedName>
</protein>
<dbReference type="AlphaFoldDB" id="A0A351PNE9"/>
<dbReference type="Gene3D" id="3.90.960.10">
    <property type="entry name" value="YbaK/aminoacyl-tRNA synthetase-associated domain"/>
    <property type="match status" value="1"/>
</dbReference>
<dbReference type="NCBIfam" id="TIGR00011">
    <property type="entry name" value="YbaK_EbsC"/>
    <property type="match status" value="1"/>
</dbReference>
<evidence type="ECO:0000256" key="4">
    <source>
        <dbReference type="PIRNR" id="PIRNR006181"/>
    </source>
</evidence>
<dbReference type="EC" id="4.2.-.-" evidence="4"/>
<reference evidence="6 7" key="1">
    <citation type="journal article" date="2018" name="Nat. Biotechnol.">
        <title>A standardized bacterial taxonomy based on genome phylogeny substantially revises the tree of life.</title>
        <authorList>
            <person name="Parks D.H."/>
            <person name="Chuvochina M."/>
            <person name="Waite D.W."/>
            <person name="Rinke C."/>
            <person name="Skarshewski A."/>
            <person name="Chaumeil P.A."/>
            <person name="Hugenholtz P."/>
        </authorList>
    </citation>
    <scope>NUCLEOTIDE SEQUENCE [LARGE SCALE GENOMIC DNA]</scope>
    <source>
        <strain evidence="6">UBA9380</strain>
    </source>
</reference>
<evidence type="ECO:0000313" key="6">
    <source>
        <dbReference type="EMBL" id="HBC36721.1"/>
    </source>
</evidence>
<evidence type="ECO:0000256" key="1">
    <source>
        <dbReference type="ARBA" id="ARBA00009798"/>
    </source>
</evidence>
<keyword evidence="3 4" id="KW-0456">Lyase</keyword>
<feature type="domain" description="YbaK/aminoacyl-tRNA synthetase-associated" evidence="5">
    <location>
        <begin position="31"/>
        <end position="143"/>
    </location>
</feature>
<dbReference type="Proteomes" id="UP000263489">
    <property type="component" value="Unassembled WGS sequence"/>
</dbReference>
<dbReference type="InterPro" id="IPR004369">
    <property type="entry name" value="Prolyl-tRNA_editing_YbaK/EbsC"/>
</dbReference>
<accession>A0A351PNE9</accession>
<dbReference type="RefSeq" id="WP_008176781.1">
    <property type="nucleotide sequence ID" value="NZ_JBMZUP010000014.1"/>
</dbReference>
<dbReference type="PANTHER" id="PTHR30411:SF0">
    <property type="entry name" value="CYS-TRNA(PRO)_CYS-TRNA(CYS) DEACYLASE YBAK"/>
    <property type="match status" value="1"/>
</dbReference>
<dbReference type="PIRSF" id="PIRSF006181">
    <property type="entry name" value="EbsC_YbaK"/>
    <property type="match status" value="1"/>
</dbReference>
<comment type="caution">
    <text evidence="6">The sequence shown here is derived from an EMBL/GenBank/DDBJ whole genome shotgun (WGS) entry which is preliminary data.</text>
</comment>
<organism evidence="6 7">
    <name type="scientific">Marinobacter adhaerens</name>
    <dbReference type="NCBI Taxonomy" id="1033846"/>
    <lineage>
        <taxon>Bacteria</taxon>
        <taxon>Pseudomonadati</taxon>
        <taxon>Pseudomonadota</taxon>
        <taxon>Gammaproteobacteria</taxon>
        <taxon>Pseudomonadales</taxon>
        <taxon>Marinobacteraceae</taxon>
        <taxon>Marinobacter</taxon>
    </lineage>
</organism>
<evidence type="ECO:0000313" key="7">
    <source>
        <dbReference type="Proteomes" id="UP000263489"/>
    </source>
</evidence>
<keyword evidence="2 4" id="KW-0648">Protein biosynthesis</keyword>
<evidence type="ECO:0000256" key="2">
    <source>
        <dbReference type="ARBA" id="ARBA00022917"/>
    </source>
</evidence>
<dbReference type="CDD" id="cd00002">
    <property type="entry name" value="YbaK_deacylase"/>
    <property type="match status" value="1"/>
</dbReference>
<dbReference type="PANTHER" id="PTHR30411">
    <property type="entry name" value="CYTOPLASMIC PROTEIN"/>
    <property type="match status" value="1"/>
</dbReference>
<dbReference type="GO" id="GO:0002161">
    <property type="term" value="F:aminoacyl-tRNA deacylase activity"/>
    <property type="evidence" value="ECO:0007669"/>
    <property type="project" value="InterPro"/>
</dbReference>
<dbReference type="EMBL" id="DNNA01000320">
    <property type="protein sequence ID" value="HBC36721.1"/>
    <property type="molecule type" value="Genomic_DNA"/>
</dbReference>
<dbReference type="Pfam" id="PF04073">
    <property type="entry name" value="tRNA_edit"/>
    <property type="match status" value="1"/>
</dbReference>
<dbReference type="GO" id="GO:0006412">
    <property type="term" value="P:translation"/>
    <property type="evidence" value="ECO:0007669"/>
    <property type="project" value="UniProtKB-KW"/>
</dbReference>
<evidence type="ECO:0000259" key="5">
    <source>
        <dbReference type="Pfam" id="PF04073"/>
    </source>
</evidence>
<dbReference type="InterPro" id="IPR036754">
    <property type="entry name" value="YbaK/aa-tRNA-synt-asso_dom_sf"/>
</dbReference>
<gene>
    <name evidence="6" type="primary">ybaK</name>
    <name evidence="6" type="ORF">DC045_20915</name>
</gene>
<sequence>MTPGINAARKASVPHTIHEYDHDPASESYGTEAAEKTGVDPARVFKTLVVAIDGKELVVAIVPVTTMLNMKLIARASGGKKAGMADKQLVERTTGYVLGGVSPLGQRKQLTTFIDDSALDFDTIFVSGGRRGLEIELAPRDLALLTKGAFAPLHSTPHQE</sequence>
<dbReference type="GO" id="GO:0016829">
    <property type="term" value="F:lyase activity"/>
    <property type="evidence" value="ECO:0007669"/>
    <property type="project" value="UniProtKB-KW"/>
</dbReference>
<proteinExistence type="inferred from homology"/>
<dbReference type="SUPFAM" id="SSF55826">
    <property type="entry name" value="YbaK/ProRS associated domain"/>
    <property type="match status" value="1"/>
</dbReference>
<evidence type="ECO:0000256" key="3">
    <source>
        <dbReference type="ARBA" id="ARBA00023239"/>
    </source>
</evidence>
<dbReference type="InterPro" id="IPR007214">
    <property type="entry name" value="YbaK/aa-tRNA-synth-assoc-dom"/>
</dbReference>